<dbReference type="Proteomes" id="UP000239874">
    <property type="component" value="Unassembled WGS sequence"/>
</dbReference>
<feature type="compositionally biased region" description="Polar residues" evidence="1">
    <location>
        <begin position="1"/>
        <end position="14"/>
    </location>
</feature>
<feature type="region of interest" description="Disordered" evidence="1">
    <location>
        <begin position="1"/>
        <end position="28"/>
    </location>
</feature>
<name>A0A2S6AMK5_9NOCA</name>
<comment type="caution">
    <text evidence="3">The sequence shown here is derived from an EMBL/GenBank/DDBJ whole genome shotgun (WGS) entry which is preliminary data.</text>
</comment>
<dbReference type="InterPro" id="IPR011604">
    <property type="entry name" value="PDDEXK-like_dom_sf"/>
</dbReference>
<dbReference type="InterPro" id="IPR024432">
    <property type="entry name" value="Put_RecE_PDDEXK-like_dom"/>
</dbReference>
<feature type="domain" description="Putative exodeoxyribonuclease 8 PDDEXK-like" evidence="2">
    <location>
        <begin position="128"/>
        <end position="343"/>
    </location>
</feature>
<accession>A0A2S6AMK5</accession>
<dbReference type="AlphaFoldDB" id="A0A2S6AMK5"/>
<gene>
    <name evidence="3" type="ORF">C5E45_20655</name>
</gene>
<dbReference type="Gene3D" id="3.90.320.10">
    <property type="match status" value="1"/>
</dbReference>
<dbReference type="Pfam" id="PF12684">
    <property type="entry name" value="DUF3799"/>
    <property type="match status" value="1"/>
</dbReference>
<sequence>MASTTAAPNATRSDSAAPELAATRADPARRVAACARQSRARAPKFVHSRPFPLSTRRRACTPGEYVAQEVAILPADTATPAPGIYLNLPDHIYHQRDQWCLSSSQARRLWWSGITPRQFRHEQLHGSPDTDTLEFGRAVHTVTLGSGPKLVRLDFKDWRSNKAKEQRRRHRLAGEIPLLPPSFAKAHAMAAAVREHPALIPLLARGWQEVSFYWPDPLTGLMLRARPDWLHPSTDDHGVTVVDLKTTDSADPDDFAWSVLRYGYHLQQHWYTQAILAAGMWVRRFLFAAVSKHPPHVVSVCELYPDDLAAAAEENRRAINLYDACLRTDDWPAHGDDVHLIRLPRRANLRHLH</sequence>
<evidence type="ECO:0000313" key="3">
    <source>
        <dbReference type="EMBL" id="PPJ36458.1"/>
    </source>
</evidence>
<protein>
    <submittedName>
        <fullName evidence="3">RecE</fullName>
    </submittedName>
</protein>
<evidence type="ECO:0000313" key="4">
    <source>
        <dbReference type="Proteomes" id="UP000239874"/>
    </source>
</evidence>
<evidence type="ECO:0000259" key="2">
    <source>
        <dbReference type="Pfam" id="PF12684"/>
    </source>
</evidence>
<evidence type="ECO:0000256" key="1">
    <source>
        <dbReference type="SAM" id="MobiDB-lite"/>
    </source>
</evidence>
<dbReference type="EMBL" id="PSZC01000014">
    <property type="protein sequence ID" value="PPJ36458.1"/>
    <property type="molecule type" value="Genomic_DNA"/>
</dbReference>
<reference evidence="3 4" key="1">
    <citation type="submission" date="2018-02" db="EMBL/GenBank/DDBJ databases">
        <title>8 Nocardia nova and 1 Nocardia cyriacigeorgica strain used for evolution to TMP-SMX.</title>
        <authorList>
            <person name="Mehta H."/>
            <person name="Weng J."/>
            <person name="Shamoo Y."/>
        </authorList>
    </citation>
    <scope>NUCLEOTIDE SEQUENCE [LARGE SCALE GENOMIC DNA]</scope>
    <source>
        <strain evidence="3 4">MDA3139</strain>
    </source>
</reference>
<organism evidence="3 4">
    <name type="scientific">Nocardia nova</name>
    <dbReference type="NCBI Taxonomy" id="37330"/>
    <lineage>
        <taxon>Bacteria</taxon>
        <taxon>Bacillati</taxon>
        <taxon>Actinomycetota</taxon>
        <taxon>Actinomycetes</taxon>
        <taxon>Mycobacteriales</taxon>
        <taxon>Nocardiaceae</taxon>
        <taxon>Nocardia</taxon>
    </lineage>
</organism>
<proteinExistence type="predicted"/>